<proteinExistence type="predicted"/>
<protein>
    <recommendedName>
        <fullName evidence="2">HECT-type E3 ubiquitin transferase</fullName>
        <ecNumber evidence="2">2.3.2.26</ecNumber>
    </recommendedName>
</protein>
<dbReference type="SUPFAM" id="SSF56204">
    <property type="entry name" value="Hect, E3 ligase catalytic domain"/>
    <property type="match status" value="1"/>
</dbReference>
<dbReference type="InterPro" id="IPR000569">
    <property type="entry name" value="HECT_dom"/>
</dbReference>
<evidence type="ECO:0000256" key="6">
    <source>
        <dbReference type="SAM" id="MobiDB-lite"/>
    </source>
</evidence>
<reference evidence="8 9" key="1">
    <citation type="journal article" date="2018" name="MBio">
        <title>Comparative Genomics Reveals the Core Gene Toolbox for the Fungus-Insect Symbiosis.</title>
        <authorList>
            <person name="Wang Y."/>
            <person name="Stata M."/>
            <person name="Wang W."/>
            <person name="Stajich J.E."/>
            <person name="White M.M."/>
            <person name="Moncalvo J.M."/>
        </authorList>
    </citation>
    <scope>NUCLEOTIDE SEQUENCE [LARGE SCALE GENOMIC DNA]</scope>
    <source>
        <strain evidence="8 9">AUS-77-4</strain>
    </source>
</reference>
<name>A0A2T9Y8Z4_9FUNG</name>
<dbReference type="STRING" id="61424.A0A2T9Y8Z4"/>
<keyword evidence="3" id="KW-0808">Transferase</keyword>
<feature type="compositionally biased region" description="Low complexity" evidence="6">
    <location>
        <begin position="450"/>
        <end position="471"/>
    </location>
</feature>
<dbReference type="GO" id="GO:0000209">
    <property type="term" value="P:protein polyubiquitination"/>
    <property type="evidence" value="ECO:0007669"/>
    <property type="project" value="InterPro"/>
</dbReference>
<feature type="compositionally biased region" description="Polar residues" evidence="6">
    <location>
        <begin position="531"/>
        <end position="548"/>
    </location>
</feature>
<feature type="active site" description="Glycyl thioester intermediate" evidence="5">
    <location>
        <position position="1442"/>
    </location>
</feature>
<feature type="compositionally biased region" description="Basic and acidic residues" evidence="6">
    <location>
        <begin position="781"/>
        <end position="790"/>
    </location>
</feature>
<feature type="region of interest" description="Disordered" evidence="6">
    <location>
        <begin position="447"/>
        <end position="505"/>
    </location>
</feature>
<evidence type="ECO:0000256" key="3">
    <source>
        <dbReference type="ARBA" id="ARBA00022679"/>
    </source>
</evidence>
<dbReference type="PANTHER" id="PTHR45700:SF8">
    <property type="entry name" value="HECT-TYPE E3 UBIQUITIN TRANSFERASE"/>
    <property type="match status" value="1"/>
</dbReference>
<comment type="catalytic activity">
    <reaction evidence="1">
        <text>S-ubiquitinyl-[E2 ubiquitin-conjugating enzyme]-L-cysteine + [acceptor protein]-L-lysine = [E2 ubiquitin-conjugating enzyme]-L-cysteine + N(6)-ubiquitinyl-[acceptor protein]-L-lysine.</text>
        <dbReference type="EC" id="2.3.2.26"/>
    </reaction>
</comment>
<dbReference type="EC" id="2.3.2.26" evidence="2"/>
<dbReference type="Pfam" id="PF00632">
    <property type="entry name" value="HECT"/>
    <property type="match status" value="1"/>
</dbReference>
<feature type="domain" description="HECT" evidence="7">
    <location>
        <begin position="1095"/>
        <end position="1474"/>
    </location>
</feature>
<evidence type="ECO:0000256" key="4">
    <source>
        <dbReference type="ARBA" id="ARBA00022786"/>
    </source>
</evidence>
<evidence type="ECO:0000256" key="1">
    <source>
        <dbReference type="ARBA" id="ARBA00000885"/>
    </source>
</evidence>
<dbReference type="SMART" id="SM00119">
    <property type="entry name" value="HECTc"/>
    <property type="match status" value="1"/>
</dbReference>
<evidence type="ECO:0000313" key="9">
    <source>
        <dbReference type="Proteomes" id="UP000245699"/>
    </source>
</evidence>
<dbReference type="PROSITE" id="PS50237">
    <property type="entry name" value="HECT"/>
    <property type="match status" value="1"/>
</dbReference>
<feature type="compositionally biased region" description="Polar residues" evidence="6">
    <location>
        <begin position="491"/>
        <end position="505"/>
    </location>
</feature>
<accession>A0A2T9Y8Z4</accession>
<feature type="compositionally biased region" description="Polar residues" evidence="6">
    <location>
        <begin position="684"/>
        <end position="751"/>
    </location>
</feature>
<evidence type="ECO:0000259" key="7">
    <source>
        <dbReference type="PROSITE" id="PS50237"/>
    </source>
</evidence>
<dbReference type="GO" id="GO:0061630">
    <property type="term" value="F:ubiquitin protein ligase activity"/>
    <property type="evidence" value="ECO:0007669"/>
    <property type="project" value="UniProtKB-EC"/>
</dbReference>
<feature type="compositionally biased region" description="Low complexity" evidence="6">
    <location>
        <begin position="367"/>
        <end position="382"/>
    </location>
</feature>
<dbReference type="InterPro" id="IPR044611">
    <property type="entry name" value="E3A/B/C-like"/>
</dbReference>
<feature type="region of interest" description="Disordered" evidence="6">
    <location>
        <begin position="526"/>
        <end position="548"/>
    </location>
</feature>
<dbReference type="EMBL" id="MBFT01000596">
    <property type="protein sequence ID" value="PVU88787.1"/>
    <property type="molecule type" value="Genomic_DNA"/>
</dbReference>
<evidence type="ECO:0000256" key="5">
    <source>
        <dbReference type="PROSITE-ProRule" id="PRU00104"/>
    </source>
</evidence>
<organism evidence="8 9">
    <name type="scientific">Furculomyces boomerangus</name>
    <dbReference type="NCBI Taxonomy" id="61424"/>
    <lineage>
        <taxon>Eukaryota</taxon>
        <taxon>Fungi</taxon>
        <taxon>Fungi incertae sedis</taxon>
        <taxon>Zoopagomycota</taxon>
        <taxon>Kickxellomycotina</taxon>
        <taxon>Harpellomycetes</taxon>
        <taxon>Harpellales</taxon>
        <taxon>Harpellaceae</taxon>
        <taxon>Furculomyces</taxon>
    </lineage>
</organism>
<keyword evidence="9" id="KW-1185">Reference proteome</keyword>
<dbReference type="Gene3D" id="3.90.1750.10">
    <property type="entry name" value="Hect, E3 ligase catalytic domains"/>
    <property type="match status" value="2"/>
</dbReference>
<comment type="caution">
    <text evidence="8">The sequence shown here is derived from an EMBL/GenBank/DDBJ whole genome shotgun (WGS) entry which is preliminary data.</text>
</comment>
<evidence type="ECO:0000313" key="8">
    <source>
        <dbReference type="EMBL" id="PVU88787.1"/>
    </source>
</evidence>
<dbReference type="InterPro" id="IPR035983">
    <property type="entry name" value="Hect_E3_ubiquitin_ligase"/>
</dbReference>
<feature type="compositionally biased region" description="Polar residues" evidence="6">
    <location>
        <begin position="354"/>
        <end position="366"/>
    </location>
</feature>
<sequence>MNRDKNSRLTFFLPLKKLGRKNETESKKEQEKAKIWEQDSTFDDYKLHFHPDLKTPSKISVNCICCSSPTSTSKTNTSFQCTKCKTVNYLYQAEPQLPPTQTPPKPEFTIPILQAHLEQYKKSNSVPDSLLNLIQKTFSNPESLSHSFLNSKQISSKESGLDWEKIIDTYKLLTSFPSVAIKAMLEGTLNALIDNRKPLKSRKDIRFLLVILENPLLKYLGTDRTVYQIVKRLVGIIANISERLQNSIILWMCDRKIESLKEKVAIISRFIFISLERYSETPKKRYQKSNTISVSTKRSLPKNNQSPSPLLNKSPPDLKNETSKMPKITSSQSLSQTKLLQESLESNNSSPQSRFISTSDIQKSTFNSQRTNTITSSSNTIETRNRSQSVNTKMILKPSNSNNTFENKNFKDTKQTKLTDTDEYTYAGFSPISANKNLIQGSEQITHNQTSTTNIKISSSNSVNKSLPKSSFGNNEQEVDSWPWKSEKSTNPRLQTLGSDKSSTKGLLIGNAEKTKQNHEFFNKNFDASVPRNNNHITKTPAQKPDTSNHFYQKHNISDTNRFVIENVDFHSNNRNSTPYQLLKYTKNSDLPPLPSNKINDQQEDFLDNQNEDSINSNIVIMNRIPSVPPIPPKPQNYKPRTHIQNYNDEFQLLETTKLQEPEDDFDKSDKNSYHFLSSKNVYQQVPTYSRDPSSKTQHSLENQTSVSRKNKTSFEPIQDVTNSPLSEKQFTSFGSPNVITNSPKSVTFKNGKSRRSKDLVYNGSKKMEKHKLQKRYSQLEPKKSRNSADLKLKPEVNSPKLYRDSRILHKSTNIDHKLVGGNGITKTRNIISKPSYNQTRNRSLSWTDSESNPISDYCDIGNSGRTQTTGIALQNYFVGDDGIIYANNNKKPQYSNDWKVLAASKVMNILYIASKLRPQANQISHKRFAIKNIDSFDLKKDYNEWKKLTPNSAINLKNEMLFCNYSFLLSTEAKVKILHSDSARQMNQHVNHAFLEAILRQPQNNTLERASIDFEGSSRYNDNAFDYETPGILTDISTRPTIANTRETISVTDNNTNNSARSSMTNERFKKLNLLLKVRRNCLADDSLKQLSLLQSDLKKPLQIQFVGEDGVDAGGLKKEFFMLLIKELINPMTGMFSVEQDSSNNAMWFNPSSIETSDLYFLTGIVVGLSLYNGMVLDLHFPLAIYKKLLDLSVYDIPAIISKSPTAQVPQATPTSVSLKSSNSTSVINSIFSKPARAKIQLYEMLDDLSEINPQLVRGFKTLLNYYEPDIESVFCLTFEASYNCYGFPVTVPLVPNGHLIYVNHDNKYEYVQRYCHFWLNTGIAKQFEPFRRGFFTVCGGSALGLFLPHELELLIRGSDTPLTLDTLKQITEFIGINADSQLSKMYWDVLESYSEPDLRQFLSFVTGCDRLPSSAHPPIKIKVMLLGDDERRLPIARTCFNQLGIYKYSSLKIFKSKLQTAITYSEGFGLK</sequence>
<keyword evidence="4 5" id="KW-0833">Ubl conjugation pathway</keyword>
<gene>
    <name evidence="8" type="ORF">BB559_005395</name>
</gene>
<feature type="compositionally biased region" description="Polar residues" evidence="6">
    <location>
        <begin position="288"/>
        <end position="311"/>
    </location>
</feature>
<feature type="compositionally biased region" description="Low complexity" evidence="6">
    <location>
        <begin position="329"/>
        <end position="353"/>
    </location>
</feature>
<dbReference type="CDD" id="cd00078">
    <property type="entry name" value="HECTc"/>
    <property type="match status" value="1"/>
</dbReference>
<dbReference type="Gene3D" id="3.30.2410.10">
    <property type="entry name" value="Hect, E3 ligase catalytic domain"/>
    <property type="match status" value="1"/>
</dbReference>
<dbReference type="PANTHER" id="PTHR45700">
    <property type="entry name" value="UBIQUITIN-PROTEIN LIGASE E3C"/>
    <property type="match status" value="1"/>
</dbReference>
<evidence type="ECO:0000256" key="2">
    <source>
        <dbReference type="ARBA" id="ARBA00012485"/>
    </source>
</evidence>
<feature type="region of interest" description="Disordered" evidence="6">
    <location>
        <begin position="286"/>
        <end position="388"/>
    </location>
</feature>
<feature type="region of interest" description="Disordered" evidence="6">
    <location>
        <begin position="684"/>
        <end position="790"/>
    </location>
</feature>
<dbReference type="Proteomes" id="UP000245699">
    <property type="component" value="Unassembled WGS sequence"/>
</dbReference>
<dbReference type="OrthoDB" id="8068875at2759"/>
<dbReference type="Gene3D" id="3.30.2160.10">
    <property type="entry name" value="Hect, E3 ligase catalytic domain"/>
    <property type="match status" value="1"/>
</dbReference>